<comment type="caution">
    <text evidence="1">The sequence shown here is derived from an EMBL/GenBank/DDBJ whole genome shotgun (WGS) entry which is preliminary data.</text>
</comment>
<dbReference type="VEuPathDB" id="FungiDB:AAP_06090"/>
<sequence>MPRRSEKYYLDEALERVLKTELQLSLLNGDGGDWETWPDVAELLHALRQRRYFLSRSTGSAGRVLYTQHFDLLDQFLAFPDDAFKARFRMSSEDLDALVALLKRHSTDEDWHINDDNRSGGGVSRSIKKQVAVALYILGGQEETLEKTRGTFGIGKGSAYNYLWRTINVICRLVTLFIRWPTREEQRVHYDKRLLENEIFAGCLGYIGGSDIVLNERPQSDWELYYGRKCVFPIESQRMIRLHSRRQVSIAIASH</sequence>
<reference evidence="1 2" key="1">
    <citation type="journal article" date="2016" name="Genome Biol. Evol.">
        <title>Divergent and convergent evolution of fungal pathogenicity.</title>
        <authorList>
            <person name="Shang Y."/>
            <person name="Xiao G."/>
            <person name="Zheng P."/>
            <person name="Cen K."/>
            <person name="Zhan S."/>
            <person name="Wang C."/>
        </authorList>
    </citation>
    <scope>NUCLEOTIDE SEQUENCE [LARGE SCALE GENOMIC DNA]</scope>
    <source>
        <strain evidence="1 2">ARSEF 7405</strain>
    </source>
</reference>
<evidence type="ECO:0008006" key="3">
    <source>
        <dbReference type="Google" id="ProtNLM"/>
    </source>
</evidence>
<accession>A0A166MZM4</accession>
<organism evidence="1 2">
    <name type="scientific">Ascosphaera apis ARSEF 7405</name>
    <dbReference type="NCBI Taxonomy" id="392613"/>
    <lineage>
        <taxon>Eukaryota</taxon>
        <taxon>Fungi</taxon>
        <taxon>Dikarya</taxon>
        <taxon>Ascomycota</taxon>
        <taxon>Pezizomycotina</taxon>
        <taxon>Eurotiomycetes</taxon>
        <taxon>Eurotiomycetidae</taxon>
        <taxon>Onygenales</taxon>
        <taxon>Ascosphaeraceae</taxon>
        <taxon>Ascosphaera</taxon>
    </lineage>
</organism>
<dbReference type="Proteomes" id="UP000242877">
    <property type="component" value="Unassembled WGS sequence"/>
</dbReference>
<keyword evidence="2" id="KW-1185">Reference proteome</keyword>
<evidence type="ECO:0000313" key="1">
    <source>
        <dbReference type="EMBL" id="KZZ86900.1"/>
    </source>
</evidence>
<name>A0A166MZM4_9EURO</name>
<dbReference type="EMBL" id="AZGZ01000043">
    <property type="protein sequence ID" value="KZZ86900.1"/>
    <property type="molecule type" value="Genomic_DNA"/>
</dbReference>
<protein>
    <recommendedName>
        <fullName evidence="3">DDE Tnp4 domain-containing protein</fullName>
    </recommendedName>
</protein>
<dbReference type="AlphaFoldDB" id="A0A166MZM4"/>
<proteinExistence type="predicted"/>
<gene>
    <name evidence="1" type="ORF">AAP_06090</name>
</gene>
<dbReference type="OrthoDB" id="5412971at2759"/>
<evidence type="ECO:0000313" key="2">
    <source>
        <dbReference type="Proteomes" id="UP000242877"/>
    </source>
</evidence>